<protein>
    <submittedName>
        <fullName evidence="2">Uncharacterized protein</fullName>
    </submittedName>
</protein>
<dbReference type="EMBL" id="JAUSUF010000004">
    <property type="protein sequence ID" value="MDQ0149616.1"/>
    <property type="molecule type" value="Genomic_DNA"/>
</dbReference>
<feature type="transmembrane region" description="Helical" evidence="1">
    <location>
        <begin position="55"/>
        <end position="77"/>
    </location>
</feature>
<keyword evidence="1" id="KW-0812">Transmembrane</keyword>
<feature type="transmembrane region" description="Helical" evidence="1">
    <location>
        <begin position="7"/>
        <end position="27"/>
    </location>
</feature>
<keyword evidence="1" id="KW-0472">Membrane</keyword>
<organism evidence="2 3">
    <name type="scientific">Eubacterium multiforme</name>
    <dbReference type="NCBI Taxonomy" id="83339"/>
    <lineage>
        <taxon>Bacteria</taxon>
        <taxon>Bacillati</taxon>
        <taxon>Bacillota</taxon>
        <taxon>Clostridia</taxon>
        <taxon>Eubacteriales</taxon>
        <taxon>Eubacteriaceae</taxon>
        <taxon>Eubacterium</taxon>
    </lineage>
</organism>
<gene>
    <name evidence="2" type="ORF">J2S18_001547</name>
</gene>
<proteinExistence type="predicted"/>
<evidence type="ECO:0000256" key="1">
    <source>
        <dbReference type="SAM" id="Phobius"/>
    </source>
</evidence>
<name>A0ABT9UTG7_9FIRM</name>
<keyword evidence="3" id="KW-1185">Reference proteome</keyword>
<accession>A0ABT9UTG7</accession>
<evidence type="ECO:0000313" key="2">
    <source>
        <dbReference type="EMBL" id="MDQ0149616.1"/>
    </source>
</evidence>
<dbReference type="Proteomes" id="UP001228504">
    <property type="component" value="Unassembled WGS sequence"/>
</dbReference>
<reference evidence="2 3" key="1">
    <citation type="submission" date="2023-07" db="EMBL/GenBank/DDBJ databases">
        <title>Genomic Encyclopedia of Type Strains, Phase IV (KMG-IV): sequencing the most valuable type-strain genomes for metagenomic binning, comparative biology and taxonomic classification.</title>
        <authorList>
            <person name="Goeker M."/>
        </authorList>
    </citation>
    <scope>NUCLEOTIDE SEQUENCE [LARGE SCALE GENOMIC DNA]</scope>
    <source>
        <strain evidence="2 3">DSM 20694</strain>
    </source>
</reference>
<evidence type="ECO:0000313" key="3">
    <source>
        <dbReference type="Proteomes" id="UP001228504"/>
    </source>
</evidence>
<dbReference type="RefSeq" id="WP_307485298.1">
    <property type="nucleotide sequence ID" value="NZ_JAUSUF010000004.1"/>
</dbReference>
<sequence>MRENKMYFILEGTIIGITIIFIIKLLLYNKILNSIQNGYSNELEKAIEVAKEPNYFNYLLAGGGIILILFSYTIFILRKTFIDKKFIFALINIILGIWLLVVFWNPILTTFAILLFLGGTLVSSD</sequence>
<keyword evidence="1" id="KW-1133">Transmembrane helix</keyword>
<comment type="caution">
    <text evidence="2">The sequence shown here is derived from an EMBL/GenBank/DDBJ whole genome shotgun (WGS) entry which is preliminary data.</text>
</comment>
<feature type="transmembrane region" description="Helical" evidence="1">
    <location>
        <begin position="89"/>
        <end position="117"/>
    </location>
</feature>